<evidence type="ECO:0000313" key="1">
    <source>
        <dbReference type="EMBL" id="GBP26818.1"/>
    </source>
</evidence>
<proteinExistence type="predicted"/>
<reference evidence="1 2" key="1">
    <citation type="journal article" date="2019" name="Commun. Biol.">
        <title>The bagworm genome reveals a unique fibroin gene that provides high tensile strength.</title>
        <authorList>
            <person name="Kono N."/>
            <person name="Nakamura H."/>
            <person name="Ohtoshi R."/>
            <person name="Tomita M."/>
            <person name="Numata K."/>
            <person name="Arakawa K."/>
        </authorList>
    </citation>
    <scope>NUCLEOTIDE SEQUENCE [LARGE SCALE GENOMIC DNA]</scope>
</reference>
<sequence>MWMLKNHCINTVTASVCRDAAAAPVGFSARIQVYEVVGVTPSPGVDVKRAARVIAASDIDIKNVARLTTNSDVDVK</sequence>
<protein>
    <submittedName>
        <fullName evidence="1">Uncharacterized protein</fullName>
    </submittedName>
</protein>
<dbReference type="EMBL" id="BGZK01000185">
    <property type="protein sequence ID" value="GBP26818.1"/>
    <property type="molecule type" value="Genomic_DNA"/>
</dbReference>
<dbReference type="Proteomes" id="UP000299102">
    <property type="component" value="Unassembled WGS sequence"/>
</dbReference>
<comment type="caution">
    <text evidence="1">The sequence shown here is derived from an EMBL/GenBank/DDBJ whole genome shotgun (WGS) entry which is preliminary data.</text>
</comment>
<evidence type="ECO:0000313" key="2">
    <source>
        <dbReference type="Proteomes" id="UP000299102"/>
    </source>
</evidence>
<accession>A0A4C1UK55</accession>
<keyword evidence="2" id="KW-1185">Reference proteome</keyword>
<dbReference type="AlphaFoldDB" id="A0A4C1UK55"/>
<name>A0A4C1UK55_EUMVA</name>
<organism evidence="1 2">
    <name type="scientific">Eumeta variegata</name>
    <name type="common">Bagworm moth</name>
    <name type="synonym">Eumeta japonica</name>
    <dbReference type="NCBI Taxonomy" id="151549"/>
    <lineage>
        <taxon>Eukaryota</taxon>
        <taxon>Metazoa</taxon>
        <taxon>Ecdysozoa</taxon>
        <taxon>Arthropoda</taxon>
        <taxon>Hexapoda</taxon>
        <taxon>Insecta</taxon>
        <taxon>Pterygota</taxon>
        <taxon>Neoptera</taxon>
        <taxon>Endopterygota</taxon>
        <taxon>Lepidoptera</taxon>
        <taxon>Glossata</taxon>
        <taxon>Ditrysia</taxon>
        <taxon>Tineoidea</taxon>
        <taxon>Psychidae</taxon>
        <taxon>Oiketicinae</taxon>
        <taxon>Eumeta</taxon>
    </lineage>
</organism>
<gene>
    <name evidence="1" type="ORF">EVAR_81183_1</name>
</gene>